<dbReference type="SUPFAM" id="SSF51445">
    <property type="entry name" value="(Trans)glycosidases"/>
    <property type="match status" value="1"/>
</dbReference>
<evidence type="ECO:0000256" key="2">
    <source>
        <dbReference type="ARBA" id="ARBA00022801"/>
    </source>
</evidence>
<feature type="domain" description="Glycoside hydrolase family 5" evidence="5">
    <location>
        <begin position="15"/>
        <end position="292"/>
    </location>
</feature>
<protein>
    <recommendedName>
        <fullName evidence="5">Glycoside hydrolase family 5 domain-containing protein</fullName>
    </recommendedName>
</protein>
<dbReference type="InterPro" id="IPR017853">
    <property type="entry name" value="GH"/>
</dbReference>
<sequence length="482" mass="53701">MEVMVAEGLSKQPLDYISNIIRTSGFNCVRLTWAIQMITNTTYSNITVRESFILNGLNDTAAALAFLNPGIIDLPLLQAFQAVIESLGRNGIMVVVDNHVSKPGWCCSNNDGNGFFGDLHFNPDEWLNALATMASQFRGMSNVVAMSLRNELRGHRQNTPDWYKYMQQGAEAVHKANPDLLVILSGLNFDTNLDFLKLKQVNLSFSGKLVFEFHWYTFSNRQGWKNGNLNDICSGSSDSVMKRAGFLLDDYPLFMSEFGINQDGKNIGDNHYIGCVLALAAEHDLDWALWSLPGSYYKRQGKRGVAETYAVVSYDWDTIRNPTFMQMLSSITLPFRGPGVDEVPEYKIVYHPMSGQCVLRNYSLNGVVELGPCSETEAWSFNENELGLINGTTSMSCMEGKGDGEEVKVGNICGGPNSKWDIVSPTNMQFSSQETKLCLDVSSDGKTLVTNPCLCLDGRPNCDPENQWFKLVAKTRKIFSNM</sequence>
<dbReference type="Pfam" id="PF00150">
    <property type="entry name" value="Cellulase"/>
    <property type="match status" value="1"/>
</dbReference>
<reference evidence="6" key="2">
    <citation type="journal article" date="2022" name="Hortic Res">
        <title>The genome of Dioscorea zingiberensis sheds light on the biosynthesis, origin and evolution of the medicinally important diosgenin saponins.</title>
        <authorList>
            <person name="Li Y."/>
            <person name="Tan C."/>
            <person name="Li Z."/>
            <person name="Guo J."/>
            <person name="Li S."/>
            <person name="Chen X."/>
            <person name="Wang C."/>
            <person name="Dai X."/>
            <person name="Yang H."/>
            <person name="Song W."/>
            <person name="Hou L."/>
            <person name="Xu J."/>
            <person name="Tong Z."/>
            <person name="Xu A."/>
            <person name="Yuan X."/>
            <person name="Wang W."/>
            <person name="Yang Q."/>
            <person name="Chen L."/>
            <person name="Sun Z."/>
            <person name="Wang K."/>
            <person name="Pan B."/>
            <person name="Chen J."/>
            <person name="Bao Y."/>
            <person name="Liu F."/>
            <person name="Qi X."/>
            <person name="Gang D.R."/>
            <person name="Wen J."/>
            <person name="Li J."/>
        </authorList>
    </citation>
    <scope>NUCLEOTIDE SEQUENCE</scope>
    <source>
        <strain evidence="6">Dzin_1.0</strain>
    </source>
</reference>
<dbReference type="OrthoDB" id="442731at2759"/>
<dbReference type="InterPro" id="IPR035992">
    <property type="entry name" value="Ricin_B-like_lectins"/>
</dbReference>
<dbReference type="InterPro" id="IPR001547">
    <property type="entry name" value="Glyco_hydro_5"/>
</dbReference>
<accession>A0A9D5CGE0</accession>
<evidence type="ECO:0000313" key="6">
    <source>
        <dbReference type="EMBL" id="KAJ0972801.1"/>
    </source>
</evidence>
<dbReference type="PANTHER" id="PTHR31263">
    <property type="entry name" value="CELLULASE FAMILY PROTEIN (AFU_ORTHOLOGUE AFUA_5G14560)"/>
    <property type="match status" value="1"/>
</dbReference>
<dbReference type="Gene3D" id="2.80.10.50">
    <property type="match status" value="1"/>
</dbReference>
<keyword evidence="2 4" id="KW-0378">Hydrolase</keyword>
<dbReference type="AlphaFoldDB" id="A0A9D5CGE0"/>
<proteinExistence type="inferred from homology"/>
<dbReference type="SUPFAM" id="SSF50370">
    <property type="entry name" value="Ricin B-like lectins"/>
    <property type="match status" value="1"/>
</dbReference>
<evidence type="ECO:0000256" key="1">
    <source>
        <dbReference type="ARBA" id="ARBA00005641"/>
    </source>
</evidence>
<reference evidence="6" key="1">
    <citation type="submission" date="2021-03" db="EMBL/GenBank/DDBJ databases">
        <authorList>
            <person name="Li Z."/>
            <person name="Yang C."/>
        </authorList>
    </citation>
    <scope>NUCLEOTIDE SEQUENCE</scope>
    <source>
        <strain evidence="6">Dzin_1.0</strain>
        <tissue evidence="6">Leaf</tissue>
    </source>
</reference>
<dbReference type="Proteomes" id="UP001085076">
    <property type="component" value="Miscellaneous, Linkage group lg05"/>
</dbReference>
<dbReference type="PANTHER" id="PTHR31263:SF44">
    <property type="entry name" value="OS04G0481200 PROTEIN"/>
    <property type="match status" value="1"/>
</dbReference>
<evidence type="ECO:0000256" key="3">
    <source>
        <dbReference type="ARBA" id="ARBA00023295"/>
    </source>
</evidence>
<name>A0A9D5CGE0_9LILI</name>
<dbReference type="GO" id="GO:0004553">
    <property type="term" value="F:hydrolase activity, hydrolyzing O-glycosyl compounds"/>
    <property type="evidence" value="ECO:0007669"/>
    <property type="project" value="InterPro"/>
</dbReference>
<organism evidence="6 7">
    <name type="scientific">Dioscorea zingiberensis</name>
    <dbReference type="NCBI Taxonomy" id="325984"/>
    <lineage>
        <taxon>Eukaryota</taxon>
        <taxon>Viridiplantae</taxon>
        <taxon>Streptophyta</taxon>
        <taxon>Embryophyta</taxon>
        <taxon>Tracheophyta</taxon>
        <taxon>Spermatophyta</taxon>
        <taxon>Magnoliopsida</taxon>
        <taxon>Liliopsida</taxon>
        <taxon>Dioscoreales</taxon>
        <taxon>Dioscoreaceae</taxon>
        <taxon>Dioscorea</taxon>
    </lineage>
</organism>
<comment type="caution">
    <text evidence="6">The sequence shown here is derived from an EMBL/GenBank/DDBJ whole genome shotgun (WGS) entry which is preliminary data.</text>
</comment>
<evidence type="ECO:0000256" key="4">
    <source>
        <dbReference type="RuleBase" id="RU361153"/>
    </source>
</evidence>
<keyword evidence="7" id="KW-1185">Reference proteome</keyword>
<dbReference type="Gene3D" id="3.20.20.80">
    <property type="entry name" value="Glycosidases"/>
    <property type="match status" value="1"/>
</dbReference>
<keyword evidence="3 4" id="KW-0326">Glycosidase</keyword>
<dbReference type="GO" id="GO:0000272">
    <property type="term" value="P:polysaccharide catabolic process"/>
    <property type="evidence" value="ECO:0007669"/>
    <property type="project" value="InterPro"/>
</dbReference>
<comment type="similarity">
    <text evidence="1 4">Belongs to the glycosyl hydrolase 5 (cellulase A) family.</text>
</comment>
<gene>
    <name evidence="6" type="ORF">J5N97_020760</name>
</gene>
<evidence type="ECO:0000313" key="7">
    <source>
        <dbReference type="Proteomes" id="UP001085076"/>
    </source>
</evidence>
<dbReference type="EMBL" id="JAGGNH010000005">
    <property type="protein sequence ID" value="KAJ0972801.1"/>
    <property type="molecule type" value="Genomic_DNA"/>
</dbReference>
<evidence type="ECO:0000259" key="5">
    <source>
        <dbReference type="Pfam" id="PF00150"/>
    </source>
</evidence>